<keyword evidence="1" id="KW-1133">Transmembrane helix</keyword>
<organism evidence="2 3">
    <name type="scientific">Piscirickettsia litoralis</name>
    <dbReference type="NCBI Taxonomy" id="1891921"/>
    <lineage>
        <taxon>Bacteria</taxon>
        <taxon>Pseudomonadati</taxon>
        <taxon>Pseudomonadota</taxon>
        <taxon>Gammaproteobacteria</taxon>
        <taxon>Thiotrichales</taxon>
        <taxon>Piscirickettsiaceae</taxon>
        <taxon>Piscirickettsia</taxon>
    </lineage>
</organism>
<reference evidence="2 3" key="1">
    <citation type="submission" date="2016-08" db="EMBL/GenBank/DDBJ databases">
        <title>Draft genome sequence of Candidatus Piscirickettsia litoralis, from seawater.</title>
        <authorList>
            <person name="Wan X."/>
            <person name="Lee A.J."/>
            <person name="Hou S."/>
            <person name="Donachie S.P."/>
        </authorList>
    </citation>
    <scope>NUCLEOTIDE SEQUENCE [LARGE SCALE GENOMIC DNA]</scope>
    <source>
        <strain evidence="2 3">Y2</strain>
    </source>
</reference>
<feature type="transmembrane region" description="Helical" evidence="1">
    <location>
        <begin position="393"/>
        <end position="414"/>
    </location>
</feature>
<accession>A0ABX2ZWF9</accession>
<dbReference type="EMBL" id="MDTU01000011">
    <property type="protein sequence ID" value="ODN40951.1"/>
    <property type="molecule type" value="Genomic_DNA"/>
</dbReference>
<gene>
    <name evidence="2" type="ORF">BGC07_18995</name>
</gene>
<protein>
    <recommendedName>
        <fullName evidence="4">DUF2235 domain-containing protein</fullName>
    </recommendedName>
</protein>
<name>A0ABX2ZWF9_9GAMM</name>
<evidence type="ECO:0000256" key="1">
    <source>
        <dbReference type="SAM" id="Phobius"/>
    </source>
</evidence>
<keyword evidence="1" id="KW-0812">Transmembrane</keyword>
<sequence length="453" mass="51192">MKLAFIFDGTGASGEQQSLLEDQHGLHFDDDTIVLYLEGCQHPNVGNGRVNPDLKQAVDTITKSFNDQGEINLTKLRTLFGSAIVGMHIPNPEINEFLPDSILTTGFSRGAVTGCLLAKGLYEKKSTRTIPVDIVANQPVSGNHWNIPGSNVNMSIDCSKCENIRSATVLLGSYDTDNGWIENNFFYQIAPSFHARTKTTFIELPISSHLKCFDIPSLHVAKKIQDLKYSKSQIEYAEKIKEVYSYGGNLYTLTQQRKKQYIFHKEEVPIVVDDLFCESKRSELNQILSDDVVNRLFKNENHKRVIVSILCDIENVTTKIMDSIQGEKNEAKIARKIAILSHRYKVKVLESTEEFLSSENKKALYTNLKKAENDFNNSLKIDKYPKKRQAMRLLTNAIFTVATCGIGLIATSVINRNENLTRSEKTFPFFAQAKSQQQVKDLNSNLYCRLAMR</sequence>
<keyword evidence="1" id="KW-0472">Membrane</keyword>
<comment type="caution">
    <text evidence="2">The sequence shown here is derived from an EMBL/GenBank/DDBJ whole genome shotgun (WGS) entry which is preliminary data.</text>
</comment>
<proteinExistence type="predicted"/>
<dbReference type="Proteomes" id="UP000094329">
    <property type="component" value="Unassembled WGS sequence"/>
</dbReference>
<evidence type="ECO:0000313" key="3">
    <source>
        <dbReference type="Proteomes" id="UP000094329"/>
    </source>
</evidence>
<evidence type="ECO:0000313" key="2">
    <source>
        <dbReference type="EMBL" id="ODN40951.1"/>
    </source>
</evidence>
<dbReference type="RefSeq" id="WP_069314622.1">
    <property type="nucleotide sequence ID" value="NZ_MDTU01000011.1"/>
</dbReference>
<evidence type="ECO:0008006" key="4">
    <source>
        <dbReference type="Google" id="ProtNLM"/>
    </source>
</evidence>
<keyword evidence="3" id="KW-1185">Reference proteome</keyword>